<reference evidence="2 3" key="1">
    <citation type="submission" date="2020-05" db="EMBL/GenBank/DDBJ databases">
        <title>Genome Sequencing of Type Strains.</title>
        <authorList>
            <person name="Lemaire J.F."/>
            <person name="Inderbitzin P."/>
            <person name="Gregorio O.A."/>
            <person name="Collins S.B."/>
            <person name="Wespe N."/>
            <person name="Knight-Connoni V."/>
        </authorList>
    </citation>
    <scope>NUCLEOTIDE SEQUENCE [LARGE SCALE GENOMIC DNA]</scope>
    <source>
        <strain evidence="2 3">DSM 20512</strain>
    </source>
</reference>
<keyword evidence="1" id="KW-0732">Signal</keyword>
<organism evidence="2 3">
    <name type="scientific">Curtobacterium citreum</name>
    <dbReference type="NCBI Taxonomy" id="2036"/>
    <lineage>
        <taxon>Bacteria</taxon>
        <taxon>Bacillati</taxon>
        <taxon>Actinomycetota</taxon>
        <taxon>Actinomycetes</taxon>
        <taxon>Micrococcales</taxon>
        <taxon>Microbacteriaceae</taxon>
        <taxon>Curtobacterium</taxon>
    </lineage>
</organism>
<name>A0A850DR70_9MICO</name>
<feature type="signal peptide" evidence="1">
    <location>
        <begin position="1"/>
        <end position="30"/>
    </location>
</feature>
<evidence type="ECO:0008006" key="4">
    <source>
        <dbReference type="Google" id="ProtNLM"/>
    </source>
</evidence>
<dbReference type="RefSeq" id="WP_175325134.1">
    <property type="nucleotide sequence ID" value="NZ_BAAAWP010000001.1"/>
</dbReference>
<accession>A0A850DR70</accession>
<feature type="chain" id="PRO_5032775542" description="Bacterial Ig domain-containing protein" evidence="1">
    <location>
        <begin position="31"/>
        <end position="132"/>
    </location>
</feature>
<dbReference type="Proteomes" id="UP000539146">
    <property type="component" value="Unassembled WGS sequence"/>
</dbReference>
<sequence>MRTRTRITTALGATAVAAALSLGAALPANAATAAAAPATPAAVSSAQSVAAPVVLGDVEEGRDTFLIGSGAPGAQVTVTTMLYGTEERSWTTTVDRDGYWELSIGRFTTYLRTFEVQQQLDGTLSPITTYRG</sequence>
<evidence type="ECO:0000313" key="2">
    <source>
        <dbReference type="EMBL" id="NUU27005.1"/>
    </source>
</evidence>
<comment type="caution">
    <text evidence="2">The sequence shown here is derived from an EMBL/GenBank/DDBJ whole genome shotgun (WGS) entry which is preliminary data.</text>
</comment>
<evidence type="ECO:0000256" key="1">
    <source>
        <dbReference type="SAM" id="SignalP"/>
    </source>
</evidence>
<evidence type="ECO:0000313" key="3">
    <source>
        <dbReference type="Proteomes" id="UP000539146"/>
    </source>
</evidence>
<dbReference type="AlphaFoldDB" id="A0A850DR70"/>
<gene>
    <name evidence="2" type="ORF">HP467_02590</name>
</gene>
<proteinExistence type="predicted"/>
<protein>
    <recommendedName>
        <fullName evidence="4">Bacterial Ig domain-containing protein</fullName>
    </recommendedName>
</protein>
<dbReference type="EMBL" id="JABMCG010000069">
    <property type="protein sequence ID" value="NUU27005.1"/>
    <property type="molecule type" value="Genomic_DNA"/>
</dbReference>